<evidence type="ECO:0000313" key="2">
    <source>
        <dbReference type="EMBL" id="AGR41160.1"/>
    </source>
</evidence>
<keyword evidence="1" id="KW-0175">Coiled coil</keyword>
<dbReference type="RefSeq" id="WP_020834299.1">
    <property type="nucleotide sequence ID" value="NC_021846.1"/>
</dbReference>
<organism evidence="2 3">
    <name type="scientific">Spiroplasma taiwanense CT-1</name>
    <dbReference type="NCBI Taxonomy" id="1276220"/>
    <lineage>
        <taxon>Bacteria</taxon>
        <taxon>Bacillati</taxon>
        <taxon>Mycoplasmatota</taxon>
        <taxon>Mollicutes</taxon>
        <taxon>Entomoplasmatales</taxon>
        <taxon>Spiroplasmataceae</taxon>
        <taxon>Spiroplasma</taxon>
    </lineage>
</organism>
<keyword evidence="3" id="KW-1185">Reference proteome</keyword>
<accession>S5MH46</accession>
<evidence type="ECO:0000313" key="3">
    <source>
        <dbReference type="Proteomes" id="UP000014984"/>
    </source>
</evidence>
<gene>
    <name evidence="2" type="ORF">STAIW_v1c05330</name>
</gene>
<reference evidence="2 3" key="1">
    <citation type="journal article" date="2013" name="Genome Biol. Evol.">
        <title>Comparison of metabolic capacities and inference of gene content evolution in mosquito-associated Spiroplasma diminutum and S. taiwanense.</title>
        <authorList>
            <person name="Lo W.S."/>
            <person name="Ku C."/>
            <person name="Chen L.L."/>
            <person name="Chang T.H."/>
            <person name="Kuo C.H."/>
        </authorList>
    </citation>
    <scope>NUCLEOTIDE SEQUENCE [LARGE SCALE GENOMIC DNA]</scope>
    <source>
        <strain evidence="2">CT-1</strain>
    </source>
</reference>
<dbReference type="PATRIC" id="fig|1276220.3.peg.543"/>
<protein>
    <submittedName>
        <fullName evidence="2">Uncharacterized protein</fullName>
    </submittedName>
</protein>
<dbReference type="HOGENOM" id="CLU_959456_0_0_14"/>
<sequence length="290" mass="34437">MYYVFWRENSFYVIDKDMNVVNRFFSMDEAQQLCFYLNYNNRIYNNNFYETPAIFTKTTNSSGFPKQREELTKLNTTFSNEPKNVFSSLTPGVSYGNITINIPQHESYSHKREEPVENIFTNDFVVKPKKQKVIDKSLYEDDQSIEDDLEFTKIRKKIELEKLKKQLELEKTATNLELEKFKKELEFNQTSNNLELEKTKKQLELEQMRKQLELEQNASNLNAQKINNNLELEKLSKELELERANKQIELERMAKELELERANKGNVNNENDSSFISANEINNFIKKLEE</sequence>
<proteinExistence type="predicted"/>
<dbReference type="AlphaFoldDB" id="S5MH46"/>
<name>S5MH46_9MOLU</name>
<dbReference type="OrthoDB" id="390387at2"/>
<dbReference type="KEGG" id="stai:STAIW_v1c05330"/>
<evidence type="ECO:0000256" key="1">
    <source>
        <dbReference type="SAM" id="Coils"/>
    </source>
</evidence>
<dbReference type="Proteomes" id="UP000014984">
    <property type="component" value="Chromosome"/>
</dbReference>
<dbReference type="EMBL" id="CP005074">
    <property type="protein sequence ID" value="AGR41160.1"/>
    <property type="molecule type" value="Genomic_DNA"/>
</dbReference>
<feature type="coiled-coil region" evidence="1">
    <location>
        <begin position="153"/>
        <end position="270"/>
    </location>
</feature>